<reference evidence="1 2" key="1">
    <citation type="submission" date="2020-12" db="EMBL/GenBank/DDBJ databases">
        <title>Complete genome sequence of Mycobacterium heckeshornense JCM 15655T, closely related to a pathogenic non-tuberculous mycobacterial species Mycobacterium xenopi.</title>
        <authorList>
            <person name="Yoshida M."/>
            <person name="Fukano H."/>
            <person name="Asakura T."/>
            <person name="Suzuki M."/>
            <person name="Hoshino Y."/>
        </authorList>
    </citation>
    <scope>NUCLEOTIDE SEQUENCE [LARGE SCALE GENOMIC DNA]</scope>
    <source>
        <strain evidence="1 2">JCM 15655</strain>
    </source>
</reference>
<evidence type="ECO:0000313" key="2">
    <source>
        <dbReference type="Proteomes" id="UP000595446"/>
    </source>
</evidence>
<evidence type="ECO:0000313" key="1">
    <source>
        <dbReference type="EMBL" id="BCO35050.1"/>
    </source>
</evidence>
<dbReference type="Proteomes" id="UP000595446">
    <property type="component" value="Chromosome"/>
</dbReference>
<dbReference type="EMBL" id="AP024237">
    <property type="protein sequence ID" value="BCO35050.1"/>
    <property type="molecule type" value="Genomic_DNA"/>
</dbReference>
<organism evidence="1 2">
    <name type="scientific">Mycobacterium heckeshornense</name>
    <dbReference type="NCBI Taxonomy" id="110505"/>
    <lineage>
        <taxon>Bacteria</taxon>
        <taxon>Bacillati</taxon>
        <taxon>Actinomycetota</taxon>
        <taxon>Actinomycetes</taxon>
        <taxon>Mycobacteriales</taxon>
        <taxon>Mycobacteriaceae</taxon>
        <taxon>Mycobacterium</taxon>
    </lineage>
</organism>
<accession>A0A7R7YS55</accession>
<dbReference type="AlphaFoldDB" id="A0A7R7YS55"/>
<proteinExistence type="predicted"/>
<name>A0A7R7YS55_9MYCO</name>
<sequence>MGAAERDCLGLIGAVGASTRLTVAASIESVD</sequence>
<protein>
    <submittedName>
        <fullName evidence="1">Uncharacterized protein</fullName>
    </submittedName>
</protein>
<keyword evidence="2" id="KW-1185">Reference proteome</keyword>
<gene>
    <name evidence="1" type="ORF">MHEC_14830</name>
</gene>